<comment type="caution">
    <text evidence="1">The sequence shown here is derived from an EMBL/GenBank/DDBJ whole genome shotgun (WGS) entry which is preliminary data.</text>
</comment>
<proteinExistence type="predicted"/>
<evidence type="ECO:0000313" key="1">
    <source>
        <dbReference type="EMBL" id="PWY85316.1"/>
    </source>
</evidence>
<accession>A0A317WFQ5</accession>
<evidence type="ECO:0000313" key="2">
    <source>
        <dbReference type="Proteomes" id="UP000246171"/>
    </source>
</evidence>
<dbReference type="VEuPathDB" id="FungiDB:BO83DRAFT_374066"/>
<name>A0A317WFQ5_ASPEC</name>
<dbReference type="AlphaFoldDB" id="A0A317WFQ5"/>
<dbReference type="GeneID" id="37052068"/>
<sequence length="56" mass="6580">MIMYMEHSRGLIVPIISQLLSEAKYLLAFVIYTQPSHYLLTQLYPNYLCPLLSYLL</sequence>
<dbReference type="RefSeq" id="XP_025393236.1">
    <property type="nucleotide sequence ID" value="XM_025530106.1"/>
</dbReference>
<reference evidence="1" key="1">
    <citation type="submission" date="2016-12" db="EMBL/GenBank/DDBJ databases">
        <title>The genomes of Aspergillus section Nigri reveals drivers in fungal speciation.</title>
        <authorList>
            <consortium name="DOE Joint Genome Institute"/>
            <person name="Vesth T.C."/>
            <person name="Nybo J."/>
            <person name="Theobald S."/>
            <person name="Brandl J."/>
            <person name="Frisvad J.C."/>
            <person name="Nielsen K.F."/>
            <person name="Lyhne E.K."/>
            <person name="Kogle M.E."/>
            <person name="Kuo A."/>
            <person name="Riley R."/>
            <person name="Clum A."/>
            <person name="Nolan M."/>
            <person name="Lipzen A."/>
            <person name="Salamov A."/>
            <person name="Henrissat B."/>
            <person name="Wiebenga A."/>
            <person name="De vries R.P."/>
            <person name="Grigoriev I.V."/>
            <person name="Mortensen U.H."/>
            <person name="Andersen M.R."/>
            <person name="Baker S.E."/>
        </authorList>
    </citation>
    <scope>NUCLEOTIDE SEQUENCE</scope>
    <source>
        <strain evidence="1">CBS 122712</strain>
    </source>
</reference>
<organism evidence="1 2">
    <name type="scientific">Aspergillus eucalypticola (strain CBS 122712 / IBT 29274)</name>
    <dbReference type="NCBI Taxonomy" id="1448314"/>
    <lineage>
        <taxon>Eukaryota</taxon>
        <taxon>Fungi</taxon>
        <taxon>Dikarya</taxon>
        <taxon>Ascomycota</taxon>
        <taxon>Pezizomycotina</taxon>
        <taxon>Eurotiomycetes</taxon>
        <taxon>Eurotiomycetidae</taxon>
        <taxon>Eurotiales</taxon>
        <taxon>Aspergillaceae</taxon>
        <taxon>Aspergillus</taxon>
        <taxon>Aspergillus subgen. Circumdati</taxon>
    </lineage>
</organism>
<keyword evidence="2" id="KW-1185">Reference proteome</keyword>
<gene>
    <name evidence="1" type="ORF">BO83DRAFT_374066</name>
</gene>
<dbReference type="EMBL" id="MSFU01000001">
    <property type="protein sequence ID" value="PWY85316.1"/>
    <property type="molecule type" value="Genomic_DNA"/>
</dbReference>
<dbReference type="Proteomes" id="UP000246171">
    <property type="component" value="Unassembled WGS sequence"/>
</dbReference>
<protein>
    <submittedName>
        <fullName evidence="1">Uncharacterized protein</fullName>
    </submittedName>
</protein>